<gene>
    <name evidence="7" type="ORF">CVIRNUC_006741</name>
</gene>
<dbReference type="Pfam" id="PF00230">
    <property type="entry name" value="MIP"/>
    <property type="match status" value="1"/>
</dbReference>
<evidence type="ECO:0000313" key="7">
    <source>
        <dbReference type="EMBL" id="CAK0783542.1"/>
    </source>
</evidence>
<evidence type="ECO:0000256" key="6">
    <source>
        <dbReference type="SAM" id="Phobius"/>
    </source>
</evidence>
<feature type="transmembrane region" description="Helical" evidence="6">
    <location>
        <begin position="257"/>
        <end position="278"/>
    </location>
</feature>
<reference evidence="7 8" key="1">
    <citation type="submission" date="2023-10" db="EMBL/GenBank/DDBJ databases">
        <authorList>
            <person name="Maclean D."/>
            <person name="Macfadyen A."/>
        </authorList>
    </citation>
    <scope>NUCLEOTIDE SEQUENCE [LARGE SCALE GENOMIC DNA]</scope>
</reference>
<accession>A0AAV1I8X4</accession>
<dbReference type="Gene3D" id="3.40.30.120">
    <property type="match status" value="1"/>
</dbReference>
<organism evidence="7 8">
    <name type="scientific">Coccomyxa viridis</name>
    <dbReference type="NCBI Taxonomy" id="1274662"/>
    <lineage>
        <taxon>Eukaryota</taxon>
        <taxon>Viridiplantae</taxon>
        <taxon>Chlorophyta</taxon>
        <taxon>core chlorophytes</taxon>
        <taxon>Trebouxiophyceae</taxon>
        <taxon>Trebouxiophyceae incertae sedis</taxon>
        <taxon>Coccomyxaceae</taxon>
        <taxon>Coccomyxa</taxon>
    </lineage>
</organism>
<feature type="transmembrane region" description="Helical" evidence="6">
    <location>
        <begin position="172"/>
        <end position="194"/>
    </location>
</feature>
<protein>
    <submittedName>
        <fullName evidence="7">Uncharacterized protein</fullName>
    </submittedName>
</protein>
<name>A0AAV1I8X4_9CHLO</name>
<evidence type="ECO:0000313" key="8">
    <source>
        <dbReference type="Proteomes" id="UP001314263"/>
    </source>
</evidence>
<sequence>MAQVMAALRTAAAASLAPTWHRAYLCRAAPSLQQLFSTHGPSSKTHWHGCMQHHIQPVHHRLLSTKAARESQGTGDMGHGRTVEKVGDRMVVSFGNDEEDEKQMSARQRGPAQQGLLNRIASAFNFGALNGPDRRKAFSEFIVQFLFNFCSCSAVSAAAMNAGGNALLNTGLVMAAHMVILPLLIFTFGPISGAHFNPMVTSVFVATKQMTLRLGLAYAAAQVAGGVVGAAAAFSSLPAALQNAGYAGLNTIPADHTLLQGFMGEVYASFVFISVLWGTVVDKRGWGRLGPLAVGLIVPLLMWLEGSVSSMCINPARAFGPALVAGVWDNHWVFWTAPFLGGIPAGLIYTRLFSEKALTATEAASPKKAPPLQLQEWLSGSPQNLGTGSHLVLNFVQEATPSKVLMTDQYAVSLPYAADVALLSIFSGSKAQLGSMLTGKNKLRNVALDAQGETTAQYGATGHEAVLVTPTGHIAWRGPPTALEEALSQILGPVTDVQALTHAKAA</sequence>
<feature type="transmembrane region" description="Helical" evidence="6">
    <location>
        <begin position="332"/>
        <end position="350"/>
    </location>
</feature>
<dbReference type="GO" id="GO:0005886">
    <property type="term" value="C:plasma membrane"/>
    <property type="evidence" value="ECO:0007669"/>
    <property type="project" value="TreeGrafter"/>
</dbReference>
<dbReference type="InterPro" id="IPR023271">
    <property type="entry name" value="Aquaporin-like"/>
</dbReference>
<comment type="subcellular location">
    <subcellularLocation>
        <location evidence="1">Membrane</location>
        <topology evidence="1">Multi-pass membrane protein</topology>
    </subcellularLocation>
</comment>
<feature type="transmembrane region" description="Helical" evidence="6">
    <location>
        <begin position="141"/>
        <end position="160"/>
    </location>
</feature>
<dbReference type="SUPFAM" id="SSF81338">
    <property type="entry name" value="Aquaporin-like"/>
    <property type="match status" value="1"/>
</dbReference>
<dbReference type="PANTHER" id="PTHR19139:SF199">
    <property type="entry name" value="MIP17260P"/>
    <property type="match status" value="1"/>
</dbReference>
<keyword evidence="5 6" id="KW-0472">Membrane</keyword>
<dbReference type="InterPro" id="IPR000425">
    <property type="entry name" value="MIP"/>
</dbReference>
<dbReference type="AlphaFoldDB" id="A0AAV1I8X4"/>
<keyword evidence="4 6" id="KW-1133">Transmembrane helix</keyword>
<keyword evidence="8" id="KW-1185">Reference proteome</keyword>
<comment type="similarity">
    <text evidence="2">Belongs to the MIP/aquaporin (TC 1.A.8) family.</text>
</comment>
<feature type="transmembrane region" description="Helical" evidence="6">
    <location>
        <begin position="215"/>
        <end position="237"/>
    </location>
</feature>
<evidence type="ECO:0000256" key="1">
    <source>
        <dbReference type="ARBA" id="ARBA00004141"/>
    </source>
</evidence>
<dbReference type="InterPro" id="IPR034294">
    <property type="entry name" value="Aquaporin_transptr"/>
</dbReference>
<feature type="transmembrane region" description="Helical" evidence="6">
    <location>
        <begin position="285"/>
        <end position="304"/>
    </location>
</feature>
<comment type="caution">
    <text evidence="7">The sequence shown here is derived from an EMBL/GenBank/DDBJ whole genome shotgun (WGS) entry which is preliminary data.</text>
</comment>
<proteinExistence type="inferred from homology"/>
<dbReference type="PRINTS" id="PR00783">
    <property type="entry name" value="MINTRINSICP"/>
</dbReference>
<evidence type="ECO:0000256" key="2">
    <source>
        <dbReference type="ARBA" id="ARBA00006175"/>
    </source>
</evidence>
<evidence type="ECO:0000256" key="4">
    <source>
        <dbReference type="ARBA" id="ARBA00022989"/>
    </source>
</evidence>
<dbReference type="EMBL" id="CAUYUE010000008">
    <property type="protein sequence ID" value="CAK0783542.1"/>
    <property type="molecule type" value="Genomic_DNA"/>
</dbReference>
<dbReference type="GO" id="GO:0015250">
    <property type="term" value="F:water channel activity"/>
    <property type="evidence" value="ECO:0007669"/>
    <property type="project" value="TreeGrafter"/>
</dbReference>
<dbReference type="PANTHER" id="PTHR19139">
    <property type="entry name" value="AQUAPORIN TRANSPORTER"/>
    <property type="match status" value="1"/>
</dbReference>
<evidence type="ECO:0000256" key="5">
    <source>
        <dbReference type="ARBA" id="ARBA00023136"/>
    </source>
</evidence>
<evidence type="ECO:0000256" key="3">
    <source>
        <dbReference type="ARBA" id="ARBA00022692"/>
    </source>
</evidence>
<dbReference type="Gene3D" id="1.20.1080.10">
    <property type="entry name" value="Glycerol uptake facilitator protein"/>
    <property type="match status" value="1"/>
</dbReference>
<dbReference type="Proteomes" id="UP001314263">
    <property type="component" value="Unassembled WGS sequence"/>
</dbReference>
<keyword evidence="3 6" id="KW-0812">Transmembrane</keyword>